<dbReference type="GO" id="GO:0005576">
    <property type="term" value="C:extracellular region"/>
    <property type="evidence" value="ECO:0007669"/>
    <property type="project" value="UniProtKB-SubCell"/>
</dbReference>
<keyword evidence="3" id="KW-0964">Secreted</keyword>
<evidence type="ECO:0000256" key="6">
    <source>
        <dbReference type="SAM" id="MobiDB-lite"/>
    </source>
</evidence>
<evidence type="ECO:0000256" key="3">
    <source>
        <dbReference type="ARBA" id="ARBA00022525"/>
    </source>
</evidence>
<evidence type="ECO:0000256" key="2">
    <source>
        <dbReference type="ARBA" id="ARBA00010575"/>
    </source>
</evidence>
<sequence>KATTLVSALSHKVGPLFQLGSLISRTVTLVQVRWKPPPDQGALVSSQVLALPVRNRLDFMTRLNQLKKNTRITPHVTDHQNTSLGTSIERSILWRAILTRSPPLVPLHVTLEDSVKGFESPKQRDRRHVHSRGHHNHHHGQLMRVGCVLGTCQVQNLSHRLYQLVGQSGREDSPINPRSPHSYG</sequence>
<accession>A0A553NGU0</accession>
<evidence type="ECO:0000256" key="4">
    <source>
        <dbReference type="ARBA" id="ARBA00022729"/>
    </source>
</evidence>
<dbReference type="GO" id="GO:0005179">
    <property type="term" value="F:hormone activity"/>
    <property type="evidence" value="ECO:0007669"/>
    <property type="project" value="InterPro"/>
</dbReference>
<dbReference type="OrthoDB" id="9907777at2759"/>
<dbReference type="InterPro" id="IPR051665">
    <property type="entry name" value="Adrenomedullin-reg_peptide"/>
</dbReference>
<dbReference type="PANTHER" id="PTHR23414:SF2">
    <property type="entry name" value="PROTEIN ADM2"/>
    <property type="match status" value="1"/>
</dbReference>
<feature type="region of interest" description="Disordered" evidence="6">
    <location>
        <begin position="116"/>
        <end position="139"/>
    </location>
</feature>
<evidence type="ECO:0000256" key="1">
    <source>
        <dbReference type="ARBA" id="ARBA00004613"/>
    </source>
</evidence>
<dbReference type="GO" id="GO:0003073">
    <property type="term" value="P:regulation of systemic arterial blood pressure"/>
    <property type="evidence" value="ECO:0007669"/>
    <property type="project" value="TreeGrafter"/>
</dbReference>
<dbReference type="STRING" id="623744.A0A553NGU0"/>
<keyword evidence="4" id="KW-0732">Signal</keyword>
<comment type="similarity">
    <text evidence="2">Belongs to the adrenomedullin family.</text>
</comment>
<keyword evidence="8" id="KW-1185">Reference proteome</keyword>
<feature type="non-terminal residue" evidence="7">
    <location>
        <position position="1"/>
    </location>
</feature>
<organism evidence="7 8">
    <name type="scientific">Danionella cerebrum</name>
    <dbReference type="NCBI Taxonomy" id="2873325"/>
    <lineage>
        <taxon>Eukaryota</taxon>
        <taxon>Metazoa</taxon>
        <taxon>Chordata</taxon>
        <taxon>Craniata</taxon>
        <taxon>Vertebrata</taxon>
        <taxon>Euteleostomi</taxon>
        <taxon>Actinopterygii</taxon>
        <taxon>Neopterygii</taxon>
        <taxon>Teleostei</taxon>
        <taxon>Ostariophysi</taxon>
        <taxon>Cypriniformes</taxon>
        <taxon>Danionidae</taxon>
        <taxon>Danioninae</taxon>
        <taxon>Danionella</taxon>
    </lineage>
</organism>
<dbReference type="AlphaFoldDB" id="A0A553NGU0"/>
<gene>
    <name evidence="7" type="ORF">DNTS_028695</name>
</gene>
<reference evidence="7 8" key="1">
    <citation type="journal article" date="2019" name="Sci. Data">
        <title>Hybrid genome assembly and annotation of Danionella translucida.</title>
        <authorList>
            <person name="Kadobianskyi M."/>
            <person name="Schulze L."/>
            <person name="Schuelke M."/>
            <person name="Judkewitz B."/>
        </authorList>
    </citation>
    <scope>NUCLEOTIDE SEQUENCE [LARGE SCALE GENOMIC DNA]</scope>
    <source>
        <strain evidence="7 8">Bolton</strain>
    </source>
</reference>
<evidence type="ECO:0000313" key="8">
    <source>
        <dbReference type="Proteomes" id="UP000316079"/>
    </source>
</evidence>
<evidence type="ECO:0008006" key="9">
    <source>
        <dbReference type="Google" id="ProtNLM"/>
    </source>
</evidence>
<evidence type="ECO:0000313" key="7">
    <source>
        <dbReference type="EMBL" id="TRY64663.1"/>
    </source>
</evidence>
<dbReference type="Pfam" id="PF00214">
    <property type="entry name" value="Calc_CGRP_IAPP"/>
    <property type="match status" value="1"/>
</dbReference>
<name>A0A553NGU0_9TELE</name>
<proteinExistence type="inferred from homology"/>
<evidence type="ECO:0000256" key="5">
    <source>
        <dbReference type="ARBA" id="ARBA00023157"/>
    </source>
</evidence>
<dbReference type="GO" id="GO:0007189">
    <property type="term" value="P:adenylate cyclase-activating G protein-coupled receptor signaling pathway"/>
    <property type="evidence" value="ECO:0007669"/>
    <property type="project" value="TreeGrafter"/>
</dbReference>
<comment type="subcellular location">
    <subcellularLocation>
        <location evidence="1">Secreted</location>
    </subcellularLocation>
</comment>
<protein>
    <recommendedName>
        <fullName evidence="9">Adrenomedullin 2b</fullName>
    </recommendedName>
</protein>
<feature type="compositionally biased region" description="Basic residues" evidence="6">
    <location>
        <begin position="124"/>
        <end position="139"/>
    </location>
</feature>
<comment type="caution">
    <text evidence="7">The sequence shown here is derived from an EMBL/GenBank/DDBJ whole genome shotgun (WGS) entry which is preliminary data.</text>
</comment>
<dbReference type="Proteomes" id="UP000316079">
    <property type="component" value="Unassembled WGS sequence"/>
</dbReference>
<dbReference type="EMBL" id="SRMA01026978">
    <property type="protein sequence ID" value="TRY64663.1"/>
    <property type="molecule type" value="Genomic_DNA"/>
</dbReference>
<keyword evidence="5" id="KW-1015">Disulfide bond</keyword>
<dbReference type="GO" id="GO:0010460">
    <property type="term" value="P:positive regulation of heart rate"/>
    <property type="evidence" value="ECO:0007669"/>
    <property type="project" value="TreeGrafter"/>
</dbReference>
<dbReference type="PANTHER" id="PTHR23414">
    <property type="entry name" value="ADRENOMEDULLIN, ADM"/>
    <property type="match status" value="1"/>
</dbReference>
<dbReference type="InterPro" id="IPR021116">
    <property type="entry name" value="Calcitonin/adrenomedullin"/>
</dbReference>